<evidence type="ECO:0000313" key="4">
    <source>
        <dbReference type="EMBL" id="EMR08133.1"/>
    </source>
</evidence>
<keyword evidence="5" id="KW-1185">Reference proteome</keyword>
<proteinExistence type="inferred from homology"/>
<dbReference type="GO" id="GO:0005840">
    <property type="term" value="C:ribosome"/>
    <property type="evidence" value="ECO:0007669"/>
    <property type="project" value="UniProtKB-KW"/>
</dbReference>
<protein>
    <recommendedName>
        <fullName evidence="6">Ribosomal protein S21</fullName>
    </recommendedName>
</protein>
<comment type="caution">
    <text evidence="4">The sequence shown here is derived from an EMBL/GenBank/DDBJ whole genome shotgun (WGS) entry which is preliminary data.</text>
</comment>
<organism evidence="4 5">
    <name type="scientific">Pneumocystis murina (strain B123)</name>
    <name type="common">Mouse pneumocystis pneumonia agent</name>
    <name type="synonym">Pneumocystis carinii f. sp. muris</name>
    <dbReference type="NCBI Taxonomy" id="1069680"/>
    <lineage>
        <taxon>Eukaryota</taxon>
        <taxon>Fungi</taxon>
        <taxon>Dikarya</taxon>
        <taxon>Ascomycota</taxon>
        <taxon>Taphrinomycotina</taxon>
        <taxon>Pneumocystomycetes</taxon>
        <taxon>Pneumocystaceae</taxon>
        <taxon>Pneumocystis</taxon>
    </lineage>
</organism>
<keyword evidence="3" id="KW-0687">Ribonucleoprotein</keyword>
<dbReference type="RefSeq" id="XP_007875664.1">
    <property type="nucleotide sequence ID" value="XM_007877473.1"/>
</dbReference>
<evidence type="ECO:0000256" key="2">
    <source>
        <dbReference type="ARBA" id="ARBA00022980"/>
    </source>
</evidence>
<dbReference type="Pfam" id="PF01165">
    <property type="entry name" value="Ribosomal_S21"/>
    <property type="match status" value="1"/>
</dbReference>
<dbReference type="PANTHER" id="PTHR41237">
    <property type="entry name" value="37S RIBOSOMAL PROTEIN MRP21, MITOCHONDRIAL"/>
    <property type="match status" value="1"/>
</dbReference>
<evidence type="ECO:0008006" key="6">
    <source>
        <dbReference type="Google" id="ProtNLM"/>
    </source>
</evidence>
<dbReference type="GO" id="GO:0006412">
    <property type="term" value="P:translation"/>
    <property type="evidence" value="ECO:0007669"/>
    <property type="project" value="InterPro"/>
</dbReference>
<dbReference type="PANTHER" id="PTHR41237:SF1">
    <property type="entry name" value="SMALL RIBOSOMAL SUBUNIT PROTEIN BS21M"/>
    <property type="match status" value="1"/>
</dbReference>
<dbReference type="EMBL" id="AFWA02000016">
    <property type="protein sequence ID" value="EMR08133.1"/>
    <property type="molecule type" value="Genomic_DNA"/>
</dbReference>
<evidence type="ECO:0000256" key="3">
    <source>
        <dbReference type="ARBA" id="ARBA00023274"/>
    </source>
</evidence>
<dbReference type="AlphaFoldDB" id="M7NHT7"/>
<reference evidence="5" key="1">
    <citation type="journal article" date="2016" name="Nat. Commun.">
        <title>Genome analysis of three Pneumocystis species reveals adaptation mechanisms to life exclusively in mammalian hosts.</title>
        <authorList>
            <person name="Ma L."/>
            <person name="Chen Z."/>
            <person name="Huang D.W."/>
            <person name="Kutty G."/>
            <person name="Ishihara M."/>
            <person name="Wang H."/>
            <person name="Abouelleil A."/>
            <person name="Bishop L."/>
            <person name="Davey E."/>
            <person name="Deng R."/>
            <person name="Deng X."/>
            <person name="Fan L."/>
            <person name="Fantoni G."/>
            <person name="Fitzgerald M."/>
            <person name="Gogineni E."/>
            <person name="Goldberg J.M."/>
            <person name="Handley G."/>
            <person name="Hu X."/>
            <person name="Huber C."/>
            <person name="Jiao X."/>
            <person name="Jones K."/>
            <person name="Levin J.Z."/>
            <person name="Liu Y."/>
            <person name="Macdonald P."/>
            <person name="Melnikov A."/>
            <person name="Raley C."/>
            <person name="Sassi M."/>
            <person name="Sherman B.T."/>
            <person name="Song X."/>
            <person name="Sykes S."/>
            <person name="Tran B."/>
            <person name="Walsh L."/>
            <person name="Xia Y."/>
            <person name="Yang J."/>
            <person name="Young S."/>
            <person name="Zeng Q."/>
            <person name="Zheng X."/>
            <person name="Stephens R."/>
            <person name="Nusbaum C."/>
            <person name="Birren B.W."/>
            <person name="Azadi P."/>
            <person name="Lempicki R.A."/>
            <person name="Cuomo C.A."/>
            <person name="Kovacs J.A."/>
        </authorList>
    </citation>
    <scope>NUCLEOTIDE SEQUENCE [LARGE SCALE GENOMIC DNA]</scope>
    <source>
        <strain evidence="5">B123</strain>
    </source>
</reference>
<dbReference type="VEuPathDB" id="FungiDB:PNEG_03571"/>
<accession>M7NHT7</accession>
<name>M7NHT7_PNEMU</name>
<comment type="similarity">
    <text evidence="1">Belongs to the bacterial ribosomal protein bS21 family.</text>
</comment>
<dbReference type="Proteomes" id="UP000011958">
    <property type="component" value="Unassembled WGS sequence"/>
</dbReference>
<dbReference type="InterPro" id="IPR052837">
    <property type="entry name" value="Mitoribosomal_bS21"/>
</dbReference>
<dbReference type="STRING" id="1069680.M7NHT7"/>
<sequence length="196" mass="23551">MKIINHFSQNLLNYKVSNFLQEKFILWRTKILIGKYQGKKIKHLSTIPFKCSKETKDKSILFPEKEVNESFYNNHNSKTIEPISSLKKTSRQSSAFFKPLNSLKDSHDLKNKYQKLPIYNRAASREVRNQDIVSSWRSLDILLKQNNVRRDERMGRFYEKPTRKRNRLRSERHRKRFRASIRRLVSIVKEMKHKGI</sequence>
<dbReference type="GO" id="GO:1990904">
    <property type="term" value="C:ribonucleoprotein complex"/>
    <property type="evidence" value="ECO:0007669"/>
    <property type="project" value="UniProtKB-KW"/>
</dbReference>
<dbReference type="eggNOG" id="ENOG502RJFK">
    <property type="taxonomic scope" value="Eukaryota"/>
</dbReference>
<dbReference type="GO" id="GO:0003735">
    <property type="term" value="F:structural constituent of ribosome"/>
    <property type="evidence" value="ECO:0007669"/>
    <property type="project" value="InterPro"/>
</dbReference>
<evidence type="ECO:0000256" key="1">
    <source>
        <dbReference type="ARBA" id="ARBA00006640"/>
    </source>
</evidence>
<dbReference type="InterPro" id="IPR001911">
    <property type="entry name" value="Ribosomal_bS21"/>
</dbReference>
<evidence type="ECO:0000313" key="5">
    <source>
        <dbReference type="Proteomes" id="UP000011958"/>
    </source>
</evidence>
<dbReference type="OrthoDB" id="2501249at2759"/>
<dbReference type="GeneID" id="19897258"/>
<keyword evidence="2" id="KW-0689">Ribosomal protein</keyword>
<dbReference type="HOGENOM" id="CLU_1390766_0_0_1"/>
<gene>
    <name evidence="4" type="ORF">PNEG_03571</name>
</gene>